<evidence type="ECO:0000313" key="2">
    <source>
        <dbReference type="EMBL" id="ADL13322.1"/>
    </source>
</evidence>
<name>D9QS31_ACEAZ</name>
<reference evidence="2 3" key="1">
    <citation type="journal article" date="2010" name="Stand. Genomic Sci.">
        <title>Complete genome sequence of Acetohalobium arabaticum type strain (Z-7288).</title>
        <authorList>
            <person name="Sikorski J."/>
            <person name="Lapidus A."/>
            <person name="Chertkov O."/>
            <person name="Lucas S."/>
            <person name="Copeland A."/>
            <person name="Glavina Del Rio T."/>
            <person name="Nolan M."/>
            <person name="Tice H."/>
            <person name="Cheng J.F."/>
            <person name="Han C."/>
            <person name="Brambilla E."/>
            <person name="Pitluck S."/>
            <person name="Liolios K."/>
            <person name="Ivanova N."/>
            <person name="Mavromatis K."/>
            <person name="Mikhailova N."/>
            <person name="Pati A."/>
            <person name="Bruce D."/>
            <person name="Detter C."/>
            <person name="Tapia R."/>
            <person name="Goodwin L."/>
            <person name="Chen A."/>
            <person name="Palaniappan K."/>
            <person name="Land M."/>
            <person name="Hauser L."/>
            <person name="Chang Y.J."/>
            <person name="Jeffries C.D."/>
            <person name="Rohde M."/>
            <person name="Goker M."/>
            <person name="Spring S."/>
            <person name="Woyke T."/>
            <person name="Bristow J."/>
            <person name="Eisen J.A."/>
            <person name="Markowitz V."/>
            <person name="Hugenholtz P."/>
            <person name="Kyrpides N.C."/>
            <person name="Klenk H.P."/>
        </authorList>
    </citation>
    <scope>NUCLEOTIDE SEQUENCE [LARGE SCALE GENOMIC DNA]</scope>
    <source>
        <strain evidence="3">ATCC 49924 / DSM 5501 / Z-7288</strain>
    </source>
</reference>
<proteinExistence type="predicted"/>
<organism evidence="2 3">
    <name type="scientific">Acetohalobium arabaticum (strain ATCC 49924 / DSM 5501 / Z-7288)</name>
    <dbReference type="NCBI Taxonomy" id="574087"/>
    <lineage>
        <taxon>Bacteria</taxon>
        <taxon>Bacillati</taxon>
        <taxon>Bacillota</taxon>
        <taxon>Clostridia</taxon>
        <taxon>Halanaerobiales</taxon>
        <taxon>Halobacteroidaceae</taxon>
        <taxon>Acetohalobium</taxon>
    </lineage>
</organism>
<dbReference type="EMBL" id="CP002105">
    <property type="protein sequence ID" value="ADL13322.1"/>
    <property type="molecule type" value="Genomic_DNA"/>
</dbReference>
<dbReference type="Proteomes" id="UP000001661">
    <property type="component" value="Chromosome"/>
</dbReference>
<evidence type="ECO:0000256" key="1">
    <source>
        <dbReference type="SAM" id="MobiDB-lite"/>
    </source>
</evidence>
<dbReference type="KEGG" id="aar:Acear_1817"/>
<dbReference type="RefSeq" id="WP_013278767.1">
    <property type="nucleotide sequence ID" value="NC_014378.1"/>
</dbReference>
<feature type="region of interest" description="Disordered" evidence="1">
    <location>
        <begin position="21"/>
        <end position="48"/>
    </location>
</feature>
<sequence>MVHNKKTNTAKTDNWFKTVEQKTTEKNNNKINKNNQTDIRKEQKSNHSPNFKQELINHRDQFLHVIAHNNQKSDSFQGILARIEADFITLINTPTVIKIPIKKITAIITNPKQVPASTLSAKEIKPIIKEVLETLFDLDI</sequence>
<keyword evidence="3" id="KW-1185">Reference proteome</keyword>
<protein>
    <submittedName>
        <fullName evidence="2">Uncharacterized protein</fullName>
    </submittedName>
</protein>
<dbReference type="AlphaFoldDB" id="D9QS31"/>
<dbReference type="HOGENOM" id="CLU_1830709_0_0_9"/>
<accession>D9QS31</accession>
<gene>
    <name evidence="2" type="ordered locus">Acear_1817</name>
</gene>
<evidence type="ECO:0000313" key="3">
    <source>
        <dbReference type="Proteomes" id="UP000001661"/>
    </source>
</evidence>